<dbReference type="GO" id="GO:0003755">
    <property type="term" value="F:peptidyl-prolyl cis-trans isomerase activity"/>
    <property type="evidence" value="ECO:0007669"/>
    <property type="project" value="UniProtKB-EC"/>
</dbReference>
<feature type="non-terminal residue" evidence="6">
    <location>
        <position position="298"/>
    </location>
</feature>
<dbReference type="PROSITE" id="PS50005">
    <property type="entry name" value="TPR"/>
    <property type="match status" value="1"/>
</dbReference>
<dbReference type="InterPro" id="IPR050754">
    <property type="entry name" value="FKBP4/5/8-like"/>
</dbReference>
<accession>A0A813JG58</accession>
<comment type="catalytic activity">
    <reaction evidence="1">
        <text>[protein]-peptidylproline (omega=180) = [protein]-peptidylproline (omega=0)</text>
        <dbReference type="Rhea" id="RHEA:16237"/>
        <dbReference type="Rhea" id="RHEA-COMP:10747"/>
        <dbReference type="Rhea" id="RHEA-COMP:10748"/>
        <dbReference type="ChEBI" id="CHEBI:83833"/>
        <dbReference type="ChEBI" id="CHEBI:83834"/>
        <dbReference type="EC" id="5.2.1.8"/>
    </reaction>
</comment>
<dbReference type="InterPro" id="IPR011990">
    <property type="entry name" value="TPR-like_helical_dom_sf"/>
</dbReference>
<dbReference type="EC" id="5.2.1.8" evidence="2"/>
<evidence type="ECO:0000313" key="7">
    <source>
        <dbReference type="Proteomes" id="UP000626109"/>
    </source>
</evidence>
<dbReference type="AlphaFoldDB" id="A0A813JG58"/>
<dbReference type="InterPro" id="IPR019734">
    <property type="entry name" value="TPR_rpt"/>
</dbReference>
<dbReference type="SMART" id="SM00028">
    <property type="entry name" value="TPR"/>
    <property type="match status" value="2"/>
</dbReference>
<dbReference type="PANTHER" id="PTHR46512">
    <property type="entry name" value="PEPTIDYLPROLYL ISOMERASE"/>
    <property type="match status" value="1"/>
</dbReference>
<gene>
    <name evidence="6" type="ORF">PGLA2088_LOCUS19742</name>
</gene>
<feature type="repeat" description="TPR" evidence="5">
    <location>
        <begin position="235"/>
        <end position="268"/>
    </location>
</feature>
<evidence type="ECO:0000256" key="2">
    <source>
        <dbReference type="ARBA" id="ARBA00013194"/>
    </source>
</evidence>
<dbReference type="Gene3D" id="1.25.40.10">
    <property type="entry name" value="Tetratricopeptide repeat domain"/>
    <property type="match status" value="2"/>
</dbReference>
<keyword evidence="5" id="KW-0802">TPR repeat</keyword>
<evidence type="ECO:0000256" key="3">
    <source>
        <dbReference type="ARBA" id="ARBA00023110"/>
    </source>
</evidence>
<evidence type="ECO:0000256" key="5">
    <source>
        <dbReference type="PROSITE-ProRule" id="PRU00339"/>
    </source>
</evidence>
<dbReference type="Pfam" id="PF13181">
    <property type="entry name" value="TPR_8"/>
    <property type="match status" value="1"/>
</dbReference>
<sequence length="298" mass="32708">ALDMLTSQQSCWAGEEKAALVASGKAWAAKRVRGLYVDALCGLAECDLKGDKKDAQKALERCEEALQQELFSPEALCLKGMALARLGCFAEAQAVLSQGFSLASQCCARSAADAHAVLEEVAPLADEERLLKKVQKLREDGSCHVREGRYGDAAWSYEDGLRALWGKDELSSDELEVRARRKAEGLWPQLRAAEAAILTNLSLCCLHGQSPEWPPTPARAVELCWLALAYDPEQVEALVRLSHGFRQLQRYEDAEAVLTKAAKLRPNDGAIRQELERVRCRVDEVANVVGPPPETSHT</sequence>
<reference evidence="6" key="1">
    <citation type="submission" date="2021-02" db="EMBL/GenBank/DDBJ databases">
        <authorList>
            <person name="Dougan E. K."/>
            <person name="Rhodes N."/>
            <person name="Thang M."/>
            <person name="Chan C."/>
        </authorList>
    </citation>
    <scope>NUCLEOTIDE SEQUENCE</scope>
</reference>
<dbReference type="Proteomes" id="UP000626109">
    <property type="component" value="Unassembled WGS sequence"/>
</dbReference>
<keyword evidence="4" id="KW-0413">Isomerase</keyword>
<evidence type="ECO:0000313" key="6">
    <source>
        <dbReference type="EMBL" id="CAE8676153.1"/>
    </source>
</evidence>
<protein>
    <recommendedName>
        <fullName evidence="2">peptidylprolyl isomerase</fullName>
        <ecNumber evidence="2">5.2.1.8</ecNumber>
    </recommendedName>
</protein>
<organism evidence="6 7">
    <name type="scientific">Polarella glacialis</name>
    <name type="common">Dinoflagellate</name>
    <dbReference type="NCBI Taxonomy" id="89957"/>
    <lineage>
        <taxon>Eukaryota</taxon>
        <taxon>Sar</taxon>
        <taxon>Alveolata</taxon>
        <taxon>Dinophyceae</taxon>
        <taxon>Suessiales</taxon>
        <taxon>Suessiaceae</taxon>
        <taxon>Polarella</taxon>
    </lineage>
</organism>
<keyword evidence="3" id="KW-0697">Rotamase</keyword>
<comment type="caution">
    <text evidence="6">The sequence shown here is derived from an EMBL/GenBank/DDBJ whole genome shotgun (WGS) entry which is preliminary data.</text>
</comment>
<dbReference type="EMBL" id="CAJNNW010025195">
    <property type="protein sequence ID" value="CAE8676153.1"/>
    <property type="molecule type" value="Genomic_DNA"/>
</dbReference>
<dbReference type="SUPFAM" id="SSF48452">
    <property type="entry name" value="TPR-like"/>
    <property type="match status" value="2"/>
</dbReference>
<evidence type="ECO:0000256" key="1">
    <source>
        <dbReference type="ARBA" id="ARBA00000971"/>
    </source>
</evidence>
<name>A0A813JG58_POLGL</name>
<evidence type="ECO:0000256" key="4">
    <source>
        <dbReference type="ARBA" id="ARBA00023235"/>
    </source>
</evidence>
<proteinExistence type="predicted"/>
<dbReference type="PANTHER" id="PTHR46512:SF9">
    <property type="entry name" value="PEPTIDYLPROLYL ISOMERASE"/>
    <property type="match status" value="1"/>
</dbReference>